<evidence type="ECO:0008006" key="3">
    <source>
        <dbReference type="Google" id="ProtNLM"/>
    </source>
</evidence>
<dbReference type="OrthoDB" id="9795355at2"/>
<dbReference type="Gene3D" id="2.70.98.10">
    <property type="match status" value="1"/>
</dbReference>
<accession>A0A4Y8Q280</accession>
<dbReference type="SUPFAM" id="SSF74650">
    <property type="entry name" value="Galactose mutarotase-like"/>
    <property type="match status" value="1"/>
</dbReference>
<dbReference type="InterPro" id="IPR011013">
    <property type="entry name" value="Gal_mutarotase_sf_dom"/>
</dbReference>
<dbReference type="InterPro" id="IPR014718">
    <property type="entry name" value="GH-type_carb-bd"/>
</dbReference>
<sequence>MSRYAWKERTWDGAPTLVLIDRDAEIEVEIVPSVGFNLFRYEVQGEPYIAAPSTLAELRAATSRYGVPILCPPGRVRNGSYTFEGREYRLPINREPDHAHGQLRDQAWHLVERGANETDGAYAMAVLKPAQVPDVRPYWPHHTELRLIYRVRNGELLLEGSIHNRSAETMPLALGFHPYFAVGKEEAARTRVVLPAAREWPLGPDGFAAGPPQPSALSDALRSGVAVTELPAYPGGSQMFSLAPEGGVGEVRYGARGTRLVFAFGDRFPIHVLFTAPWTGAVSLEPYTAIMNAFNEPWPAEMTGAQGLKAGETFRFGWSLRVEPWSE</sequence>
<comment type="caution">
    <text evidence="1">The sequence shown here is derived from an EMBL/GenBank/DDBJ whole genome shotgun (WGS) entry which is preliminary data.</text>
</comment>
<evidence type="ECO:0000313" key="1">
    <source>
        <dbReference type="EMBL" id="TFE87497.1"/>
    </source>
</evidence>
<dbReference type="Pfam" id="PF01263">
    <property type="entry name" value="Aldose_epim"/>
    <property type="match status" value="1"/>
</dbReference>
<name>A0A4Y8Q280_9BACL</name>
<dbReference type="Proteomes" id="UP000298246">
    <property type="component" value="Unassembled WGS sequence"/>
</dbReference>
<organism evidence="1 2">
    <name type="scientific">Paenibacillus athensensis</name>
    <dbReference type="NCBI Taxonomy" id="1967502"/>
    <lineage>
        <taxon>Bacteria</taxon>
        <taxon>Bacillati</taxon>
        <taxon>Bacillota</taxon>
        <taxon>Bacilli</taxon>
        <taxon>Bacillales</taxon>
        <taxon>Paenibacillaceae</taxon>
        <taxon>Paenibacillus</taxon>
    </lineage>
</organism>
<keyword evidence="2" id="KW-1185">Reference proteome</keyword>
<protein>
    <recommendedName>
        <fullName evidence="3">Aldose 1-epimerase</fullName>
    </recommendedName>
</protein>
<dbReference type="AlphaFoldDB" id="A0A4Y8Q280"/>
<evidence type="ECO:0000313" key="2">
    <source>
        <dbReference type="Proteomes" id="UP000298246"/>
    </source>
</evidence>
<dbReference type="GO" id="GO:0030246">
    <property type="term" value="F:carbohydrate binding"/>
    <property type="evidence" value="ECO:0007669"/>
    <property type="project" value="InterPro"/>
</dbReference>
<proteinExistence type="predicted"/>
<reference evidence="1 2" key="1">
    <citation type="submission" date="2017-03" db="EMBL/GenBank/DDBJ databases">
        <title>Isolation of Levoglucosan Utilizing Bacteria.</title>
        <authorList>
            <person name="Arya A.S."/>
        </authorList>
    </citation>
    <scope>NUCLEOTIDE SEQUENCE [LARGE SCALE GENOMIC DNA]</scope>
    <source>
        <strain evidence="1 2">MEC069</strain>
    </source>
</reference>
<dbReference type="EMBL" id="MYFO01000013">
    <property type="protein sequence ID" value="TFE87497.1"/>
    <property type="molecule type" value="Genomic_DNA"/>
</dbReference>
<dbReference type="GO" id="GO:0016853">
    <property type="term" value="F:isomerase activity"/>
    <property type="evidence" value="ECO:0007669"/>
    <property type="project" value="InterPro"/>
</dbReference>
<dbReference type="CDD" id="cd01081">
    <property type="entry name" value="Aldose_epim"/>
    <property type="match status" value="1"/>
</dbReference>
<dbReference type="RefSeq" id="WP_134752998.1">
    <property type="nucleotide sequence ID" value="NZ_MYFO02000010.1"/>
</dbReference>
<dbReference type="InterPro" id="IPR008183">
    <property type="entry name" value="Aldose_1/G6P_1-epimerase"/>
</dbReference>
<gene>
    <name evidence="1" type="ORF">B5M42_11755</name>
</gene>
<dbReference type="GO" id="GO:0005975">
    <property type="term" value="P:carbohydrate metabolic process"/>
    <property type="evidence" value="ECO:0007669"/>
    <property type="project" value="InterPro"/>
</dbReference>